<dbReference type="Proteomes" id="UP000252081">
    <property type="component" value="Unassembled WGS sequence"/>
</dbReference>
<sequence>MIATLSKVLQFDKVAYYTFHLEGRAKNEFRDFIDRAKISDNNQLAELSRFIQNIGQKYGAEEAHFKKEDNADRLPPPYYHHISTKGLKDYGLRLYCIRLTTKIVILLNGDHKKAQKVQDCPNCKKHFMMAKKIAKVIDTAIRDKNIELVGFDILLEDDFEIEL</sequence>
<accession>A0A366LBZ7</accession>
<reference evidence="1 2" key="1">
    <citation type="submission" date="2018-07" db="EMBL/GenBank/DDBJ databases">
        <title>A draft genome of a endophytic bacteria, a new species of Pedobacter.</title>
        <authorList>
            <person name="Zhang Z.D."/>
            <person name="Chen Z.J."/>
        </authorList>
    </citation>
    <scope>NUCLEOTIDE SEQUENCE [LARGE SCALE GENOMIC DNA]</scope>
    <source>
        <strain evidence="1 2">RS10</strain>
    </source>
</reference>
<dbReference type="AlphaFoldDB" id="A0A366LBZ7"/>
<comment type="caution">
    <text evidence="1">The sequence shown here is derived from an EMBL/GenBank/DDBJ whole genome shotgun (WGS) entry which is preliminary data.</text>
</comment>
<evidence type="ECO:0000313" key="2">
    <source>
        <dbReference type="Proteomes" id="UP000252081"/>
    </source>
</evidence>
<dbReference type="OrthoDB" id="662471at2"/>
<protein>
    <submittedName>
        <fullName evidence="1">Uncharacterized protein</fullName>
    </submittedName>
</protein>
<dbReference type="EMBL" id="QNQU01000002">
    <property type="protein sequence ID" value="RBQ11415.1"/>
    <property type="molecule type" value="Genomic_DNA"/>
</dbReference>
<gene>
    <name evidence="1" type="ORF">DRW42_02825</name>
</gene>
<name>A0A366LBZ7_9SPHI</name>
<dbReference type="RefSeq" id="WP_113947329.1">
    <property type="nucleotide sequence ID" value="NZ_QNQU01000002.1"/>
</dbReference>
<organism evidence="1 2">
    <name type="scientific">Pedobacter miscanthi</name>
    <dbReference type="NCBI Taxonomy" id="2259170"/>
    <lineage>
        <taxon>Bacteria</taxon>
        <taxon>Pseudomonadati</taxon>
        <taxon>Bacteroidota</taxon>
        <taxon>Sphingobacteriia</taxon>
        <taxon>Sphingobacteriales</taxon>
        <taxon>Sphingobacteriaceae</taxon>
        <taxon>Pedobacter</taxon>
    </lineage>
</organism>
<keyword evidence="2" id="KW-1185">Reference proteome</keyword>
<proteinExistence type="predicted"/>
<evidence type="ECO:0000313" key="1">
    <source>
        <dbReference type="EMBL" id="RBQ11415.1"/>
    </source>
</evidence>